<accession>A0A2N6PIV8</accession>
<keyword evidence="1" id="KW-0812">Transmembrane</keyword>
<evidence type="ECO:0000256" key="1">
    <source>
        <dbReference type="SAM" id="Phobius"/>
    </source>
</evidence>
<feature type="transmembrane region" description="Helical" evidence="1">
    <location>
        <begin position="81"/>
        <end position="101"/>
    </location>
</feature>
<dbReference type="AlphaFoldDB" id="A0A2N6PIV8"/>
<dbReference type="RefSeq" id="WP_102161247.1">
    <property type="nucleotide sequence ID" value="NZ_JALXRF010000036.1"/>
</dbReference>
<keyword evidence="3" id="KW-1185">Reference proteome</keyword>
<keyword evidence="1" id="KW-1133">Transmembrane helix</keyword>
<sequence length="290" mass="31084">MDTSHADAQLMVAALSDAQLSRALGITDRGRAVAELAQARRAEAAAPSPDTVREAEARQLQAVLAAACGRAWRRGRLLRRVTMTLIWLWVASWAVIALAFWLDHRSPGSGSTIGGATVLAGFCILIAAAVSRSVEMRAVDRYQARVIETVLEWASSQPGRLARGVDGLPNLHGGYQPDDWKICAATSTLCIVPAVAAPLFFFGNGQIVAGIISIAVVTIPLIACGAGVILSFTRMMRRHDRACEMIAALSHPNPGARRPLGDLRFFTAAASGTTYRDASRPTAHTWKRPH</sequence>
<protein>
    <submittedName>
        <fullName evidence="2">Uncharacterized protein</fullName>
    </submittedName>
</protein>
<evidence type="ECO:0000313" key="3">
    <source>
        <dbReference type="Proteomes" id="UP000235703"/>
    </source>
</evidence>
<dbReference type="EMBL" id="PNFZ01000002">
    <property type="protein sequence ID" value="PMB98615.1"/>
    <property type="molecule type" value="Genomic_DNA"/>
</dbReference>
<feature type="transmembrane region" description="Helical" evidence="1">
    <location>
        <begin position="182"/>
        <end position="201"/>
    </location>
</feature>
<proteinExistence type="predicted"/>
<feature type="transmembrane region" description="Helical" evidence="1">
    <location>
        <begin position="113"/>
        <end position="131"/>
    </location>
</feature>
<name>A0A2N6PIV8_9MICO</name>
<keyword evidence="1" id="KW-0472">Membrane</keyword>
<gene>
    <name evidence="2" type="ORF">CJ198_04620</name>
</gene>
<comment type="caution">
    <text evidence="2">The sequence shown here is derived from an EMBL/GenBank/DDBJ whole genome shotgun (WGS) entry which is preliminary data.</text>
</comment>
<feature type="transmembrane region" description="Helical" evidence="1">
    <location>
        <begin position="207"/>
        <end position="232"/>
    </location>
</feature>
<dbReference type="Proteomes" id="UP000235703">
    <property type="component" value="Unassembled WGS sequence"/>
</dbReference>
<reference evidence="2 3" key="1">
    <citation type="submission" date="2017-09" db="EMBL/GenBank/DDBJ databases">
        <title>Bacterial strain isolated from the female urinary microbiota.</title>
        <authorList>
            <person name="Thomas-White K."/>
            <person name="Kumar N."/>
            <person name="Forster S."/>
            <person name="Putonti C."/>
            <person name="Lawley T."/>
            <person name="Wolfe A.J."/>
        </authorList>
    </citation>
    <scope>NUCLEOTIDE SEQUENCE [LARGE SCALE GENOMIC DNA]</scope>
    <source>
        <strain evidence="2 3">UMB0680</strain>
    </source>
</reference>
<evidence type="ECO:0000313" key="2">
    <source>
        <dbReference type="EMBL" id="PMB98615.1"/>
    </source>
</evidence>
<organism evidence="2 3">
    <name type="scientific">Brevibacterium luteolum</name>
    <dbReference type="NCBI Taxonomy" id="199591"/>
    <lineage>
        <taxon>Bacteria</taxon>
        <taxon>Bacillati</taxon>
        <taxon>Actinomycetota</taxon>
        <taxon>Actinomycetes</taxon>
        <taxon>Micrococcales</taxon>
        <taxon>Brevibacteriaceae</taxon>
        <taxon>Brevibacterium</taxon>
    </lineage>
</organism>